<name>A0ABT2H0D7_9MICO</name>
<comment type="caution">
    <text evidence="3">The sequence shown here is derived from an EMBL/GenBank/DDBJ whole genome shotgun (WGS) entry which is preliminary data.</text>
</comment>
<dbReference type="RefSeq" id="WP_259537554.1">
    <property type="nucleotide sequence ID" value="NZ_JANLCJ010000001.1"/>
</dbReference>
<dbReference type="EMBL" id="JANLCJ010000001">
    <property type="protein sequence ID" value="MCS5732884.1"/>
    <property type="molecule type" value="Genomic_DNA"/>
</dbReference>
<dbReference type="PANTHER" id="PTHR10009">
    <property type="entry name" value="PROTEIN YELLOW-RELATED"/>
    <property type="match status" value="1"/>
</dbReference>
<accession>A0ABT2H0D7</accession>
<gene>
    <name evidence="3" type="ORF">N1032_03895</name>
</gene>
<dbReference type="PANTHER" id="PTHR10009:SF18">
    <property type="entry name" value="PROTEIN YELLOW-LIKE PROTEIN"/>
    <property type="match status" value="1"/>
</dbReference>
<evidence type="ECO:0000313" key="4">
    <source>
        <dbReference type="Proteomes" id="UP001165586"/>
    </source>
</evidence>
<evidence type="ECO:0000256" key="2">
    <source>
        <dbReference type="ARBA" id="ARBA00022525"/>
    </source>
</evidence>
<comment type="subcellular location">
    <subcellularLocation>
        <location evidence="1">Secreted</location>
    </subcellularLocation>
</comment>
<evidence type="ECO:0000256" key="1">
    <source>
        <dbReference type="ARBA" id="ARBA00004613"/>
    </source>
</evidence>
<dbReference type="Pfam" id="PF03022">
    <property type="entry name" value="MRJP"/>
    <property type="match status" value="1"/>
</dbReference>
<proteinExistence type="predicted"/>
<reference evidence="3" key="1">
    <citation type="submission" date="2022-08" db="EMBL/GenBank/DDBJ databases">
        <authorList>
            <person name="Deng Y."/>
            <person name="Han X.-F."/>
            <person name="Zhang Y.-Q."/>
        </authorList>
    </citation>
    <scope>NUCLEOTIDE SEQUENCE</scope>
    <source>
        <strain evidence="3">CPCC 203386</strain>
    </source>
</reference>
<dbReference type="InterPro" id="IPR011042">
    <property type="entry name" value="6-blade_b-propeller_TolB-like"/>
</dbReference>
<organism evidence="3 4">
    <name type="scientific">Herbiconiux daphne</name>
    <dbReference type="NCBI Taxonomy" id="2970914"/>
    <lineage>
        <taxon>Bacteria</taxon>
        <taxon>Bacillati</taxon>
        <taxon>Actinomycetota</taxon>
        <taxon>Actinomycetes</taxon>
        <taxon>Micrococcales</taxon>
        <taxon>Microbacteriaceae</taxon>
        <taxon>Herbiconiux</taxon>
    </lineage>
</organism>
<sequence length="341" mass="35893">MPSLRTELTLDFPCTGVSSSPGGRLFIVQPRIDGTPGPQISEIVEGSPTPFPDEEWNSWEPGKDAATHFVRANAQRVGPDGALWVVDVGGPGLGGTPVKGGPKLVKISLGSNVVERVYLLDDVTSPRSGIDDVRFNATTAYLTDAGDPGLIVLDLATGAARRALDGDVTTTAGEAVSAEGAVLRDVDGAEVLLHADQLEVSPDGSVLYFQACCGPLWAVPTKAIDDSELKDADLAKLVVLHAQTTSTGGTAIGADGTIFISDTNARAIWTIAPTGERTLLIQDDRLLWVDAMWIDAANRLWLPAAELNRMTIFSGAPAPLESRLHVYSIDVGVGPANNDHL</sequence>
<dbReference type="InterPro" id="IPR017996">
    <property type="entry name" value="MRJP/yellow-related"/>
</dbReference>
<keyword evidence="4" id="KW-1185">Reference proteome</keyword>
<dbReference type="Gene3D" id="2.120.10.30">
    <property type="entry name" value="TolB, C-terminal domain"/>
    <property type="match status" value="1"/>
</dbReference>
<protein>
    <submittedName>
        <fullName evidence="3">Major royal jelly family protein</fullName>
    </submittedName>
</protein>
<evidence type="ECO:0000313" key="3">
    <source>
        <dbReference type="EMBL" id="MCS5732884.1"/>
    </source>
</evidence>
<dbReference type="SUPFAM" id="SSF63829">
    <property type="entry name" value="Calcium-dependent phosphotriesterase"/>
    <property type="match status" value="1"/>
</dbReference>
<dbReference type="Proteomes" id="UP001165586">
    <property type="component" value="Unassembled WGS sequence"/>
</dbReference>
<keyword evidence="2" id="KW-0964">Secreted</keyword>